<dbReference type="Proteomes" id="UP000753961">
    <property type="component" value="Unassembled WGS sequence"/>
</dbReference>
<organism evidence="2 3">
    <name type="scientific">Membranihabitans marinus</name>
    <dbReference type="NCBI Taxonomy" id="1227546"/>
    <lineage>
        <taxon>Bacteria</taxon>
        <taxon>Pseudomonadati</taxon>
        <taxon>Bacteroidota</taxon>
        <taxon>Saprospiria</taxon>
        <taxon>Saprospirales</taxon>
        <taxon>Saprospiraceae</taxon>
        <taxon>Membranihabitans</taxon>
    </lineage>
</organism>
<feature type="transmembrane region" description="Helical" evidence="1">
    <location>
        <begin position="6"/>
        <end position="24"/>
    </location>
</feature>
<keyword evidence="1" id="KW-0472">Membrane</keyword>
<keyword evidence="3" id="KW-1185">Reference proteome</keyword>
<keyword evidence="1" id="KW-1003">Cell membrane</keyword>
<dbReference type="EMBL" id="JAHVHU010000001">
    <property type="protein sequence ID" value="MBY5956520.1"/>
    <property type="molecule type" value="Genomic_DNA"/>
</dbReference>
<reference evidence="2" key="1">
    <citation type="submission" date="2021-06" db="EMBL/GenBank/DDBJ databases">
        <title>44 bacteria genomes isolated from Dapeng, Shenzhen.</title>
        <authorList>
            <person name="Zheng W."/>
            <person name="Yu S."/>
            <person name="Huang Y."/>
        </authorList>
    </citation>
    <scope>NUCLEOTIDE SEQUENCE</scope>
    <source>
        <strain evidence="2">DP5N28-2</strain>
    </source>
</reference>
<dbReference type="HAMAP" id="MF_02088">
    <property type="entry name" value="Q_prec_transport"/>
    <property type="match status" value="1"/>
</dbReference>
<evidence type="ECO:0000313" key="2">
    <source>
        <dbReference type="EMBL" id="MBY5956520.1"/>
    </source>
</evidence>
<accession>A0A953L7E7</accession>
<comment type="function">
    <text evidence="1">Involved in the import of queuosine (Q) precursors, required for Q precursor salvage.</text>
</comment>
<evidence type="ECO:0000313" key="3">
    <source>
        <dbReference type="Proteomes" id="UP000753961"/>
    </source>
</evidence>
<comment type="caution">
    <text evidence="2">The sequence shown here is derived from an EMBL/GenBank/DDBJ whole genome shotgun (WGS) entry which is preliminary data.</text>
</comment>
<feature type="transmembrane region" description="Helical" evidence="1">
    <location>
        <begin position="29"/>
        <end position="47"/>
    </location>
</feature>
<name>A0A953L7E7_9BACT</name>
<dbReference type="NCBIfam" id="TIGR00697">
    <property type="entry name" value="queuosine precursor transporter"/>
    <property type="match status" value="1"/>
</dbReference>
<dbReference type="AlphaFoldDB" id="A0A953L7E7"/>
<protein>
    <recommendedName>
        <fullName evidence="1">Probable queuosine precursor transporter</fullName>
        <shortName evidence="1">Q precursor transporter</shortName>
    </recommendedName>
</protein>
<dbReference type="Pfam" id="PF02592">
    <property type="entry name" value="Vut_1"/>
    <property type="match status" value="1"/>
</dbReference>
<dbReference type="RefSeq" id="WP_222578044.1">
    <property type="nucleotide sequence ID" value="NZ_JAHVHU010000001.1"/>
</dbReference>
<dbReference type="PANTHER" id="PTHR34300:SF2">
    <property type="entry name" value="QUEUOSINE PRECURSOR TRANSPORTER-RELATED"/>
    <property type="match status" value="1"/>
</dbReference>
<proteinExistence type="inferred from homology"/>
<comment type="subcellular location">
    <subcellularLocation>
        <location evidence="1">Cell membrane</location>
        <topology evidence="1">Multi-pass membrane protein</topology>
    </subcellularLocation>
</comment>
<dbReference type="InterPro" id="IPR003744">
    <property type="entry name" value="YhhQ"/>
</dbReference>
<feature type="transmembrane region" description="Helical" evidence="1">
    <location>
        <begin position="87"/>
        <end position="108"/>
    </location>
</feature>
<comment type="similarity">
    <text evidence="1">Belongs to the vitamin uptake transporter (VUT/ECF) (TC 2.A.88) family. Q precursor transporter subfamily.</text>
</comment>
<keyword evidence="1" id="KW-1133">Transmembrane helix</keyword>
<dbReference type="PANTHER" id="PTHR34300">
    <property type="entry name" value="QUEUOSINE PRECURSOR TRANSPORTER-RELATED"/>
    <property type="match status" value="1"/>
</dbReference>
<gene>
    <name evidence="2" type="ORF">KUV50_00130</name>
</gene>
<dbReference type="GO" id="GO:0022857">
    <property type="term" value="F:transmembrane transporter activity"/>
    <property type="evidence" value="ECO:0007669"/>
    <property type="project" value="UniProtKB-UniRule"/>
</dbReference>
<dbReference type="GO" id="GO:0005886">
    <property type="term" value="C:plasma membrane"/>
    <property type="evidence" value="ECO:0007669"/>
    <property type="project" value="UniProtKB-SubCell"/>
</dbReference>
<sequence length="230" mass="25855">MELQIIFLWVLMTFVVGASVGVLGKRYGVAYPIALVASLVVMANIFANKMVSMGPFTLPGGVIIFSMIFLITDLISEHWGKTQARKAVWAGFLSGLVLIGATYLVIYWPPAPYAIEFSDQFSDVLGLTPRITVAGFVAYLVSQHHDVWAFHFWKQKTGGRHLWLRNNASTIVSQLLDTVVFTFIAFYGVVPIWDIIWSTWIVKTLIAFVDTPFLYSSIWLMKKVPEVDAR</sequence>
<evidence type="ECO:0000256" key="1">
    <source>
        <dbReference type="HAMAP-Rule" id="MF_02088"/>
    </source>
</evidence>
<keyword evidence="1" id="KW-0813">Transport</keyword>
<keyword evidence="1" id="KW-0812">Transmembrane</keyword>
<feature type="transmembrane region" description="Helical" evidence="1">
    <location>
        <begin position="53"/>
        <end position="75"/>
    </location>
</feature>